<keyword evidence="7" id="KW-1015">Disulfide bond</keyword>
<dbReference type="CDD" id="cd16395">
    <property type="entry name" value="Srx"/>
    <property type="match status" value="1"/>
</dbReference>
<dbReference type="SUPFAM" id="SSF110849">
    <property type="entry name" value="ParB/Sulfiredoxin"/>
    <property type="match status" value="1"/>
</dbReference>
<comment type="caution">
    <text evidence="11">The sequence shown here is derived from an EMBL/GenBank/DDBJ whole genome shotgun (WGS) entry which is preliminary data.</text>
</comment>
<keyword evidence="4" id="KW-0067">ATP-binding</keyword>
<feature type="domain" description="ParB-like N-terminal" evidence="10">
    <location>
        <begin position="110"/>
        <end position="203"/>
    </location>
</feature>
<dbReference type="EC" id="1.8.98.2" evidence="2"/>
<evidence type="ECO:0000256" key="5">
    <source>
        <dbReference type="ARBA" id="ARBA00022862"/>
    </source>
</evidence>
<evidence type="ECO:0000256" key="3">
    <source>
        <dbReference type="ARBA" id="ARBA00022741"/>
    </source>
</evidence>
<evidence type="ECO:0000256" key="6">
    <source>
        <dbReference type="ARBA" id="ARBA00023002"/>
    </source>
</evidence>
<name>A0ABR3Q5T5_9TREE</name>
<dbReference type="RefSeq" id="XP_069209982.1">
    <property type="nucleotide sequence ID" value="XM_069352564.1"/>
</dbReference>
<dbReference type="PANTHER" id="PTHR21348:SF2">
    <property type="entry name" value="SULFIREDOXIN-1"/>
    <property type="match status" value="1"/>
</dbReference>
<keyword evidence="3" id="KW-0547">Nucleotide-binding</keyword>
<dbReference type="Gene3D" id="3.90.1530.10">
    <property type="entry name" value="Conserved hypothetical protein from pyrococcus furiosus pfu- 392566-001, ParB domain"/>
    <property type="match status" value="1"/>
</dbReference>
<keyword evidence="6" id="KW-0560">Oxidoreductase</keyword>
<evidence type="ECO:0000256" key="1">
    <source>
        <dbReference type="ARBA" id="ARBA00009609"/>
    </source>
</evidence>
<accession>A0ABR3Q5T5</accession>
<dbReference type="Proteomes" id="UP001565368">
    <property type="component" value="Unassembled WGS sequence"/>
</dbReference>
<dbReference type="EMBL" id="JBBXJM010000003">
    <property type="protein sequence ID" value="KAL1410038.1"/>
    <property type="molecule type" value="Genomic_DNA"/>
</dbReference>
<evidence type="ECO:0000256" key="7">
    <source>
        <dbReference type="ARBA" id="ARBA00023157"/>
    </source>
</evidence>
<evidence type="ECO:0000256" key="4">
    <source>
        <dbReference type="ARBA" id="ARBA00022840"/>
    </source>
</evidence>
<feature type="region of interest" description="Disordered" evidence="9">
    <location>
        <begin position="1"/>
        <end position="92"/>
    </location>
</feature>
<gene>
    <name evidence="11" type="ORF">Q8F55_004040</name>
</gene>
<proteinExistence type="inferred from homology"/>
<feature type="compositionally biased region" description="Low complexity" evidence="9">
    <location>
        <begin position="16"/>
        <end position="27"/>
    </location>
</feature>
<keyword evidence="5" id="KW-0049">Antioxidant</keyword>
<dbReference type="InterPro" id="IPR036086">
    <property type="entry name" value="ParB/Sulfiredoxin_sf"/>
</dbReference>
<dbReference type="InterPro" id="IPR003115">
    <property type="entry name" value="ParB_N"/>
</dbReference>
<keyword evidence="12" id="KW-1185">Reference proteome</keyword>
<evidence type="ECO:0000313" key="11">
    <source>
        <dbReference type="EMBL" id="KAL1410038.1"/>
    </source>
</evidence>
<evidence type="ECO:0000259" key="10">
    <source>
        <dbReference type="Pfam" id="PF02195"/>
    </source>
</evidence>
<sequence length="210" mass="22023">MTSCIPDDLRQHAKPARAAADISAAADAPPPLGTGPRSVEAPPVTEAIRSPAPTDAEGSTATKTAGSDGDIVGEGVTHGGAIADTSASDESGAAAHAKSSIFARDETAPIHVVPMRVIHRPLPSELDEQKVQSFMQEMQAGDVFTPIEVIKVRAPLKTDPSGTVQNFYFSMGGCHRYEATKRLGLPNIRARIIEVPPAAMRMYLGVGSPF</sequence>
<organism evidence="11 12">
    <name type="scientific">Vanrija albida</name>
    <dbReference type="NCBI Taxonomy" id="181172"/>
    <lineage>
        <taxon>Eukaryota</taxon>
        <taxon>Fungi</taxon>
        <taxon>Dikarya</taxon>
        <taxon>Basidiomycota</taxon>
        <taxon>Agaricomycotina</taxon>
        <taxon>Tremellomycetes</taxon>
        <taxon>Trichosporonales</taxon>
        <taxon>Trichosporonaceae</taxon>
        <taxon>Vanrija</taxon>
    </lineage>
</organism>
<evidence type="ECO:0000256" key="2">
    <source>
        <dbReference type="ARBA" id="ARBA00013055"/>
    </source>
</evidence>
<dbReference type="InterPro" id="IPR016692">
    <property type="entry name" value="Sulfiredoxin"/>
</dbReference>
<comment type="similarity">
    <text evidence="1">Belongs to the sulfiredoxin family.</text>
</comment>
<comment type="catalytic activity">
    <reaction evidence="8">
        <text>S-hydroxy-S-oxy-L-cysteinyl-[peroxiredoxin] + [protein]-dithiol + ATP = S-hydroxy-L-cysteinyl-[peroxiredoxin] + [protein]-disulfide + ADP + phosphate</text>
        <dbReference type="Rhea" id="RHEA:17545"/>
        <dbReference type="Rhea" id="RHEA-COMP:10593"/>
        <dbReference type="Rhea" id="RHEA-COMP:10594"/>
        <dbReference type="Rhea" id="RHEA-COMP:13681"/>
        <dbReference type="Rhea" id="RHEA-COMP:17976"/>
        <dbReference type="ChEBI" id="CHEBI:29950"/>
        <dbReference type="ChEBI" id="CHEBI:30616"/>
        <dbReference type="ChEBI" id="CHEBI:43474"/>
        <dbReference type="ChEBI" id="CHEBI:50058"/>
        <dbReference type="ChEBI" id="CHEBI:61973"/>
        <dbReference type="ChEBI" id="CHEBI:61974"/>
        <dbReference type="ChEBI" id="CHEBI:456216"/>
        <dbReference type="EC" id="1.8.98.2"/>
    </reaction>
</comment>
<reference evidence="11 12" key="1">
    <citation type="submission" date="2023-08" db="EMBL/GenBank/DDBJ databases">
        <title>Annotated Genome Sequence of Vanrija albida AlHP1.</title>
        <authorList>
            <person name="Herzog R."/>
        </authorList>
    </citation>
    <scope>NUCLEOTIDE SEQUENCE [LARGE SCALE GENOMIC DNA]</scope>
    <source>
        <strain evidence="11 12">AlHP1</strain>
    </source>
</reference>
<dbReference type="GeneID" id="95985083"/>
<evidence type="ECO:0000313" key="12">
    <source>
        <dbReference type="Proteomes" id="UP001565368"/>
    </source>
</evidence>
<evidence type="ECO:0000256" key="8">
    <source>
        <dbReference type="ARBA" id="ARBA00047514"/>
    </source>
</evidence>
<dbReference type="Pfam" id="PF02195">
    <property type="entry name" value="ParB_N"/>
    <property type="match status" value="1"/>
</dbReference>
<protein>
    <recommendedName>
        <fullName evidence="2">sulfiredoxin</fullName>
        <ecNumber evidence="2">1.8.98.2</ecNumber>
    </recommendedName>
</protein>
<evidence type="ECO:0000256" key="9">
    <source>
        <dbReference type="SAM" id="MobiDB-lite"/>
    </source>
</evidence>
<dbReference type="PANTHER" id="PTHR21348">
    <property type="match status" value="1"/>
</dbReference>